<name>A0A376GZ53_ENTGA</name>
<feature type="domain" description="Carbohydrate kinase FGGY N-terminal" evidence="8">
    <location>
        <begin position="5"/>
        <end position="244"/>
    </location>
</feature>
<keyword evidence="3" id="KW-0547">Nucleotide-binding</keyword>
<evidence type="ECO:0000256" key="6">
    <source>
        <dbReference type="ARBA" id="ARBA00043149"/>
    </source>
</evidence>
<keyword evidence="4 7" id="KW-0418">Kinase</keyword>
<dbReference type="GO" id="GO:0005829">
    <property type="term" value="C:cytosol"/>
    <property type="evidence" value="ECO:0007669"/>
    <property type="project" value="TreeGrafter"/>
</dbReference>
<dbReference type="InterPro" id="IPR043129">
    <property type="entry name" value="ATPase_NBD"/>
</dbReference>
<dbReference type="PROSITE" id="PS00445">
    <property type="entry name" value="FGGY_KINASES_2"/>
    <property type="match status" value="1"/>
</dbReference>
<dbReference type="EMBL" id="UFYW01000001">
    <property type="protein sequence ID" value="STD83821.1"/>
    <property type="molecule type" value="Genomic_DNA"/>
</dbReference>
<dbReference type="CDD" id="cd07769">
    <property type="entry name" value="ASKHA_NBD_FGGY_GK"/>
    <property type="match status" value="1"/>
</dbReference>
<dbReference type="PANTHER" id="PTHR10196">
    <property type="entry name" value="SUGAR KINASE"/>
    <property type="match status" value="1"/>
</dbReference>
<dbReference type="SUPFAM" id="SSF53067">
    <property type="entry name" value="Actin-like ATPase domain"/>
    <property type="match status" value="2"/>
</dbReference>
<dbReference type="Pfam" id="PF00370">
    <property type="entry name" value="FGGY_N"/>
    <property type="match status" value="1"/>
</dbReference>
<evidence type="ECO:0000259" key="8">
    <source>
        <dbReference type="Pfam" id="PF00370"/>
    </source>
</evidence>
<dbReference type="PANTHER" id="PTHR10196:SF69">
    <property type="entry name" value="GLYCEROL KINASE"/>
    <property type="match status" value="1"/>
</dbReference>
<comment type="similarity">
    <text evidence="1 7">Belongs to the FGGY kinase family.</text>
</comment>
<evidence type="ECO:0000256" key="5">
    <source>
        <dbReference type="ARBA" id="ARBA00022840"/>
    </source>
</evidence>
<dbReference type="PIRSF" id="PIRSF000538">
    <property type="entry name" value="GlpK"/>
    <property type="match status" value="1"/>
</dbReference>
<evidence type="ECO:0000256" key="1">
    <source>
        <dbReference type="ARBA" id="ARBA00009156"/>
    </source>
</evidence>
<evidence type="ECO:0000256" key="4">
    <source>
        <dbReference type="ARBA" id="ARBA00022777"/>
    </source>
</evidence>
<evidence type="ECO:0000313" key="10">
    <source>
        <dbReference type="EMBL" id="STD83821.1"/>
    </source>
</evidence>
<dbReference type="GO" id="GO:0005524">
    <property type="term" value="F:ATP binding"/>
    <property type="evidence" value="ECO:0007669"/>
    <property type="project" value="UniProtKB-KW"/>
</dbReference>
<evidence type="ECO:0000256" key="3">
    <source>
        <dbReference type="ARBA" id="ARBA00022741"/>
    </source>
</evidence>
<feature type="domain" description="Carbohydrate kinase FGGY C-terminal" evidence="9">
    <location>
        <begin position="254"/>
        <end position="441"/>
    </location>
</feature>
<dbReference type="InterPro" id="IPR018484">
    <property type="entry name" value="FGGY_N"/>
</dbReference>
<protein>
    <recommendedName>
        <fullName evidence="6">ATP:glycerol 3-phosphotransferase</fullName>
    </recommendedName>
</protein>
<keyword evidence="2 7" id="KW-0808">Transferase</keyword>
<dbReference type="Proteomes" id="UP000254807">
    <property type="component" value="Unassembled WGS sequence"/>
</dbReference>
<dbReference type="OrthoDB" id="9805576at2"/>
<accession>A0A376GZ53</accession>
<dbReference type="Pfam" id="PF02782">
    <property type="entry name" value="FGGY_C"/>
    <property type="match status" value="1"/>
</dbReference>
<proteinExistence type="inferred from homology"/>
<dbReference type="PROSITE" id="PS00933">
    <property type="entry name" value="FGGY_KINASES_1"/>
    <property type="match status" value="1"/>
</dbReference>
<dbReference type="AlphaFoldDB" id="A0A376GZ53"/>
<dbReference type="RefSeq" id="WP_060813718.1">
    <property type="nucleotide sequence ID" value="NZ_JBHULA010000017.1"/>
</dbReference>
<gene>
    <name evidence="10" type="primary">glpK_2</name>
    <name evidence="10" type="ORF">NCTC12360_02308</name>
</gene>
<evidence type="ECO:0000259" key="9">
    <source>
        <dbReference type="Pfam" id="PF02782"/>
    </source>
</evidence>
<dbReference type="InterPro" id="IPR000577">
    <property type="entry name" value="Carb_kinase_FGGY"/>
</dbReference>
<dbReference type="GO" id="GO:0004370">
    <property type="term" value="F:glycerol kinase activity"/>
    <property type="evidence" value="ECO:0007669"/>
    <property type="project" value="TreeGrafter"/>
</dbReference>
<evidence type="ECO:0000256" key="2">
    <source>
        <dbReference type="ARBA" id="ARBA00022679"/>
    </source>
</evidence>
<keyword evidence="5" id="KW-0067">ATP-binding</keyword>
<keyword evidence="11" id="KW-1185">Reference proteome</keyword>
<dbReference type="InterPro" id="IPR018483">
    <property type="entry name" value="Carb_kinase_FGGY_CS"/>
</dbReference>
<evidence type="ECO:0000313" key="11">
    <source>
        <dbReference type="Proteomes" id="UP000254807"/>
    </source>
</evidence>
<dbReference type="InterPro" id="IPR018485">
    <property type="entry name" value="FGGY_C"/>
</dbReference>
<evidence type="ECO:0000256" key="7">
    <source>
        <dbReference type="RuleBase" id="RU003733"/>
    </source>
</evidence>
<organism evidence="10 11">
    <name type="scientific">Enterococcus gallinarum</name>
    <dbReference type="NCBI Taxonomy" id="1353"/>
    <lineage>
        <taxon>Bacteria</taxon>
        <taxon>Bacillati</taxon>
        <taxon>Bacillota</taxon>
        <taxon>Bacilli</taxon>
        <taxon>Lactobacillales</taxon>
        <taxon>Enterococcaceae</taxon>
        <taxon>Enterococcus</taxon>
    </lineage>
</organism>
<dbReference type="GO" id="GO:0019563">
    <property type="term" value="P:glycerol catabolic process"/>
    <property type="evidence" value="ECO:0007669"/>
    <property type="project" value="TreeGrafter"/>
</dbReference>
<dbReference type="Gene3D" id="3.30.420.40">
    <property type="match status" value="2"/>
</dbReference>
<reference evidence="10 11" key="1">
    <citation type="submission" date="2018-06" db="EMBL/GenBank/DDBJ databases">
        <authorList>
            <consortium name="Pathogen Informatics"/>
            <person name="Doyle S."/>
        </authorList>
    </citation>
    <scope>NUCLEOTIDE SEQUENCE [LARGE SCALE GENOMIC DNA]</scope>
    <source>
        <strain evidence="10 11">NCTC12360</strain>
    </source>
</reference>
<sequence length="482" mass="53867">MDKTYQLVLDQSTSGTKLLLFQEGKIVQRYDKKHRQIYPKVGWVEHDPLEIWQNVQELLAQVFQEQAITADQIVSLSLTNQRETIVAWDRLTGNPLYNAIVWQCNRSAAICEELTAQGWEKTINQKTGLRLDPYFSGTKVKWLAQELSAIKEKSGTGELAIGTMDSWLLWNLTQGTVFATEASNACRTLFYNIEEGCWDEELVKLFGIHLADLPAIKPSDAVFGDYHGIPIKGILADSQAALFGEGCQKLGDVKITMGTGCSIMMQVQQEQTLRDRRILTTVGWQTSQETAFALEGIIRSCGDAINWFSEQVAPLPDVAEICQEVLTSDSQEDIYFIPALQGMGAPFWDNTMTASFVGMKRTTTTHELLKAVLESIIFQIKAVIDVMEEVAERLINQVMIDGGVSKNRALMSLLATLINKPVIVSEVEEFSAIGTMLVANSTMNEPAIQQTTIVPQAEHGVIRLKYEKWKRFIEKLAAFSEG</sequence>